<accession>A0A7S3QBU8</accession>
<gene>
    <name evidence="3" type="ORF">CDEB00056_LOCUS16995</name>
</gene>
<dbReference type="GO" id="GO:0016020">
    <property type="term" value="C:membrane"/>
    <property type="evidence" value="ECO:0007669"/>
    <property type="project" value="InterPro"/>
</dbReference>
<dbReference type="GO" id="GO:0006886">
    <property type="term" value="P:intracellular protein transport"/>
    <property type="evidence" value="ECO:0007669"/>
    <property type="project" value="InterPro"/>
</dbReference>
<dbReference type="GO" id="GO:0017119">
    <property type="term" value="C:Golgi transport complex"/>
    <property type="evidence" value="ECO:0007669"/>
    <property type="project" value="TreeGrafter"/>
</dbReference>
<feature type="compositionally biased region" description="Low complexity" evidence="1">
    <location>
        <begin position="1"/>
        <end position="12"/>
    </location>
</feature>
<dbReference type="InterPro" id="IPR048685">
    <property type="entry name" value="COG3_C"/>
</dbReference>
<feature type="compositionally biased region" description="Basic residues" evidence="1">
    <location>
        <begin position="71"/>
        <end position="88"/>
    </location>
</feature>
<feature type="compositionally biased region" description="Low complexity" evidence="1">
    <location>
        <begin position="18"/>
        <end position="40"/>
    </location>
</feature>
<reference evidence="3" key="1">
    <citation type="submission" date="2021-01" db="EMBL/GenBank/DDBJ databases">
        <authorList>
            <person name="Corre E."/>
            <person name="Pelletier E."/>
            <person name="Niang G."/>
            <person name="Scheremetjew M."/>
            <person name="Finn R."/>
            <person name="Kale V."/>
            <person name="Holt S."/>
            <person name="Cochrane G."/>
            <person name="Meng A."/>
            <person name="Brown T."/>
            <person name="Cohen L."/>
        </authorList>
    </citation>
    <scope>NUCLEOTIDE SEQUENCE</scope>
    <source>
        <strain evidence="3">MM31A-1</strain>
    </source>
</reference>
<dbReference type="PANTHER" id="PTHR13302:SF8">
    <property type="entry name" value="CONSERVED OLIGOMERIC GOLGI COMPLEX SUBUNIT 3"/>
    <property type="match status" value="1"/>
</dbReference>
<feature type="domain" description="Conserved oligomeric Golgi complex subunit 3 C-terminal" evidence="2">
    <location>
        <begin position="624"/>
        <end position="847"/>
    </location>
</feature>
<name>A0A7S3QBU8_9STRA</name>
<feature type="region of interest" description="Disordered" evidence="1">
    <location>
        <begin position="165"/>
        <end position="190"/>
    </location>
</feature>
<organism evidence="3">
    <name type="scientific">Chaetoceros debilis</name>
    <dbReference type="NCBI Taxonomy" id="122233"/>
    <lineage>
        <taxon>Eukaryota</taxon>
        <taxon>Sar</taxon>
        <taxon>Stramenopiles</taxon>
        <taxon>Ochrophyta</taxon>
        <taxon>Bacillariophyta</taxon>
        <taxon>Coscinodiscophyceae</taxon>
        <taxon>Chaetocerotophycidae</taxon>
        <taxon>Chaetocerotales</taxon>
        <taxon>Chaetocerotaceae</taxon>
        <taxon>Chaetoceros</taxon>
    </lineage>
</organism>
<dbReference type="Pfam" id="PF20671">
    <property type="entry name" value="COG3_C"/>
    <property type="match status" value="2"/>
</dbReference>
<dbReference type="GO" id="GO:0005801">
    <property type="term" value="C:cis-Golgi network"/>
    <property type="evidence" value="ECO:0007669"/>
    <property type="project" value="InterPro"/>
</dbReference>
<dbReference type="GO" id="GO:0007030">
    <property type="term" value="P:Golgi organization"/>
    <property type="evidence" value="ECO:0007669"/>
    <property type="project" value="TreeGrafter"/>
</dbReference>
<feature type="domain" description="Conserved oligomeric Golgi complex subunit 3 C-terminal" evidence="2">
    <location>
        <begin position="427"/>
        <end position="559"/>
    </location>
</feature>
<feature type="compositionally biased region" description="Low complexity" evidence="1">
    <location>
        <begin position="50"/>
        <end position="70"/>
    </location>
</feature>
<sequence>MTSAMSSLPNGYNGNGSNGHVNGSNGFSSSHTNTPSSSHNGHNKHLDVMNNNSNNNNKNANPNGTNGSSSHHQHHHKSNNNYSSKKKTSAPVSYELFAPRSSEQRSRLAKLQALTAGPIANHANRKHMHGSVSSSSSSLTNNKRAGVDGRTEGLGFDFVSAILPSNDDTGDSNNNNNNNNNSASNSNTMTTSENHAIGQALEHARSSSSNISKILSQTCTLHTALHQTTTLASYLTQRHTTLLQHSSELSHNAERLQSESDALSRHAEEIGLPLQHYDAVDRLGVMVGVLFKNKNVVKETGLAKIKVDDTSEFKVVLDDIDAAVRFFMERSEISAANANAAAAAAAAASTEGNANTDDIHSEADAAAANTAESGSMEYYRRALALQDAAMDLFKEAIVARLIQTTMQITSALDLTRKSVGGDTLEASLIYTRFHGISSRSQHLLNMVLERMGTVMVNQDLLTYSSSSRRSRARSALMNTVNNTMCPYTELWDMCRNTYIQSRQSLLKLSVRNHLDFLKEKHGLIGMTRLASVFLMRLCTAETAMYLDFFGKEEEEETKENDDKAEENGSAKANGGDDANTGAHTGKENGSGSGSGSGNGTTTAKKGPKAKDAATLASQVMAKDGTYYDSEFQSFLDMLCENLHRTIRRGIVSILELDTLCQIVSVLREERSLANASPTTMVAARSLGRVIFDAQERLIFCANTALNKEVVRFRATPIDLDYPDKLRKYRELQDEKKENGNHSVGSSEDALQDQMQIYDSWFPPIRSVLKVLSKIFRVVEPKVFEDIALSSVQACARSLKSGGSYIEKKSGQLHSDLFLVKHLLILREQLSPFDIQLRSVERQLDFSDAGKAVSRFLANRNRRLFSMTTENALVTLLREGVSTREASIDSKRDLEDALRSACNDFIEHTSASLAGPVITLVEQCKSVTAANTSTLSSQSFMTGEYVKVVVTRTLDRLEPELGEVITQMGLYMDNKATQSILLKPVVRKIVRILEDSKRFVNECSVEGNDNWNAEIKHDVFKIIGDIENMIKSASPR</sequence>
<feature type="region of interest" description="Disordered" evidence="1">
    <location>
        <begin position="120"/>
        <end position="148"/>
    </location>
</feature>
<feature type="region of interest" description="Disordered" evidence="1">
    <location>
        <begin position="1"/>
        <end position="90"/>
    </location>
</feature>
<protein>
    <recommendedName>
        <fullName evidence="2">Conserved oligomeric Golgi complex subunit 3 C-terminal domain-containing protein</fullName>
    </recommendedName>
</protein>
<dbReference type="PANTHER" id="PTHR13302">
    <property type="entry name" value="CONSERVED OLIGOMERIC GOLGI COMPLEX COMPONENT 3"/>
    <property type="match status" value="1"/>
</dbReference>
<evidence type="ECO:0000256" key="1">
    <source>
        <dbReference type="SAM" id="MobiDB-lite"/>
    </source>
</evidence>
<feature type="compositionally biased region" description="Gly residues" evidence="1">
    <location>
        <begin position="588"/>
        <end position="598"/>
    </location>
</feature>
<evidence type="ECO:0000313" key="3">
    <source>
        <dbReference type="EMBL" id="CAE0472142.1"/>
    </source>
</evidence>
<dbReference type="InterPro" id="IPR007265">
    <property type="entry name" value="COG_su3"/>
</dbReference>
<dbReference type="GO" id="GO:0006891">
    <property type="term" value="P:intra-Golgi vesicle-mediated transport"/>
    <property type="evidence" value="ECO:0007669"/>
    <property type="project" value="TreeGrafter"/>
</dbReference>
<proteinExistence type="predicted"/>
<dbReference type="EMBL" id="HBIO01022035">
    <property type="protein sequence ID" value="CAE0472142.1"/>
    <property type="molecule type" value="Transcribed_RNA"/>
</dbReference>
<dbReference type="AlphaFoldDB" id="A0A7S3QBU8"/>
<evidence type="ECO:0000259" key="2">
    <source>
        <dbReference type="Pfam" id="PF20671"/>
    </source>
</evidence>
<feature type="region of interest" description="Disordered" evidence="1">
    <location>
        <begin position="556"/>
        <end position="609"/>
    </location>
</feature>